<feature type="domain" description="TATA box binding protein associated factor (TAF) histone-like fold" evidence="8">
    <location>
        <begin position="63"/>
        <end position="126"/>
    </location>
</feature>
<evidence type="ECO:0000256" key="5">
    <source>
        <dbReference type="ARBA" id="ARBA00023242"/>
    </source>
</evidence>
<evidence type="ECO:0000313" key="10">
    <source>
        <dbReference type="Proteomes" id="UP000708208"/>
    </source>
</evidence>
<keyword evidence="3" id="KW-0805">Transcription regulation</keyword>
<feature type="region of interest" description="Disordered" evidence="7">
    <location>
        <begin position="517"/>
        <end position="543"/>
    </location>
</feature>
<keyword evidence="5" id="KW-0539">Nucleus</keyword>
<dbReference type="SMART" id="SM00803">
    <property type="entry name" value="TAF"/>
    <property type="match status" value="1"/>
</dbReference>
<dbReference type="AlphaFoldDB" id="A0A8J2PGU5"/>
<dbReference type="FunFam" id="1.25.40.770:FF:000001">
    <property type="entry name" value="Transcription initiation factor TFIID subunit 6"/>
    <property type="match status" value="1"/>
</dbReference>
<keyword evidence="10" id="KW-1185">Reference proteome</keyword>
<sequence>MHPTPVITADPDAFARVSTHLAHLYESRLLKTIERLVERTETRMADKEGESTGPVINTVGCTNIYVDSIKAMAESVGISSLQDDAAKEIAEDVTFRLKVIIQDAVKFMELGKRRKLCTQDLDYSLKIKNIEPLYGIQSSDSMSFRFISGGGRELHFVEEKEQDIQDVVSAPVSKVPVGATLRAHWLAIEGQQPSVPENPPPQSKDQQRIDSIDSSNKLNKGIRAKGAGPFAPIVGKPIKFVSSEQVFIKQLATHELSVEQQLYYMEITEACVGSDETKRTEALQSLSNDPGLYEMLPKLCTFISESVRVNVVQYNLALLIYLMRMVKGLLENQTLYLEKYLHEIIPSVATCIVSKQLCLRPEADNHWALRDFASRLMAQICRNYTTSINNIQARMTRIFSQALTQDKMFLSSVYGAIAGLGELGPDVIKAFIIPKIKDIGTRLEFCIDGIGHTQADKTSASKIKALIIKLVAPVLKSKSGSDILEEFNAEYGYLGQALHVAVTQLRVQEQKLLTATTSAGSSTANRPANSPLSSPSITSAPQRVMQAARPISSPQTQSAIGGQKYVIISNTAPQAQSVRMVSGPLSTSAAVQQQGQLSQMAKVLLVNSQKKSGHHQ</sequence>
<evidence type="ECO:0000256" key="2">
    <source>
        <dbReference type="ARBA" id="ARBA00007688"/>
    </source>
</evidence>
<dbReference type="FunFam" id="1.10.20.10:FF:000030">
    <property type="entry name" value="Transcription initiation factor TFIID subunit 6"/>
    <property type="match status" value="1"/>
</dbReference>
<dbReference type="CDD" id="cd08050">
    <property type="entry name" value="TAF6C"/>
    <property type="match status" value="1"/>
</dbReference>
<gene>
    <name evidence="9" type="ORF">AFUS01_LOCUS25070</name>
</gene>
<dbReference type="InterPro" id="IPR004823">
    <property type="entry name" value="TAF_TATA-bd_Histone-like_dom"/>
</dbReference>
<dbReference type="CDD" id="cd22931">
    <property type="entry name" value="HFD_TAF6"/>
    <property type="match status" value="1"/>
</dbReference>
<dbReference type="GO" id="GO:0005669">
    <property type="term" value="C:transcription factor TFIID complex"/>
    <property type="evidence" value="ECO:0007669"/>
    <property type="project" value="InterPro"/>
</dbReference>
<dbReference type="InterPro" id="IPR037796">
    <property type="entry name" value="TAF6"/>
</dbReference>
<dbReference type="GO" id="GO:0000124">
    <property type="term" value="C:SAGA complex"/>
    <property type="evidence" value="ECO:0007669"/>
    <property type="project" value="InterPro"/>
</dbReference>
<keyword evidence="4" id="KW-0804">Transcription</keyword>
<dbReference type="GO" id="GO:0003713">
    <property type="term" value="F:transcription coactivator activity"/>
    <property type="evidence" value="ECO:0007669"/>
    <property type="project" value="TreeGrafter"/>
</dbReference>
<dbReference type="Pfam" id="PF07571">
    <property type="entry name" value="TAF6_C"/>
    <property type="match status" value="1"/>
</dbReference>
<organism evidence="9 10">
    <name type="scientific">Allacma fusca</name>
    <dbReference type="NCBI Taxonomy" id="39272"/>
    <lineage>
        <taxon>Eukaryota</taxon>
        <taxon>Metazoa</taxon>
        <taxon>Ecdysozoa</taxon>
        <taxon>Arthropoda</taxon>
        <taxon>Hexapoda</taxon>
        <taxon>Collembola</taxon>
        <taxon>Symphypleona</taxon>
        <taxon>Sminthuridae</taxon>
        <taxon>Allacma</taxon>
    </lineage>
</organism>
<name>A0A8J2PGU5_9HEXA</name>
<dbReference type="PANTHER" id="PTHR10221:SF9">
    <property type="entry name" value="TRANSCRIPTION INITIATION FACTOR TFIID SUBUNIT 6"/>
    <property type="match status" value="1"/>
</dbReference>
<dbReference type="GO" id="GO:0051123">
    <property type="term" value="P:RNA polymerase II preinitiation complex assembly"/>
    <property type="evidence" value="ECO:0007669"/>
    <property type="project" value="TreeGrafter"/>
</dbReference>
<dbReference type="GO" id="GO:0016251">
    <property type="term" value="F:RNA polymerase II general transcription initiation factor activity"/>
    <property type="evidence" value="ECO:0007669"/>
    <property type="project" value="InterPro"/>
</dbReference>
<dbReference type="GO" id="GO:0046695">
    <property type="term" value="C:SLIK (SAGA-like) complex"/>
    <property type="evidence" value="ECO:0007669"/>
    <property type="project" value="InterPro"/>
</dbReference>
<reference evidence="9" key="1">
    <citation type="submission" date="2021-06" db="EMBL/GenBank/DDBJ databases">
        <authorList>
            <person name="Hodson N. C."/>
            <person name="Mongue J. A."/>
            <person name="Jaron S. K."/>
        </authorList>
    </citation>
    <scope>NUCLEOTIDE SEQUENCE</scope>
</reference>
<evidence type="ECO:0000313" key="9">
    <source>
        <dbReference type="EMBL" id="CAG7786505.1"/>
    </source>
</evidence>
<comment type="similarity">
    <text evidence="2">Belongs to the TAF6 family.</text>
</comment>
<dbReference type="InterPro" id="IPR011442">
    <property type="entry name" value="TAF6_C"/>
</dbReference>
<dbReference type="OrthoDB" id="361039at2759"/>
<evidence type="ECO:0000256" key="3">
    <source>
        <dbReference type="ARBA" id="ARBA00023015"/>
    </source>
</evidence>
<accession>A0A8J2PGU5</accession>
<evidence type="ECO:0000259" key="8">
    <source>
        <dbReference type="SMART" id="SM00803"/>
    </source>
</evidence>
<evidence type="ECO:0000256" key="4">
    <source>
        <dbReference type="ARBA" id="ARBA00023163"/>
    </source>
</evidence>
<evidence type="ECO:0000256" key="7">
    <source>
        <dbReference type="SAM" id="MobiDB-lite"/>
    </source>
</evidence>
<feature type="compositionally biased region" description="Polar residues" evidence="7">
    <location>
        <begin position="525"/>
        <end position="541"/>
    </location>
</feature>
<evidence type="ECO:0000256" key="6">
    <source>
        <dbReference type="ARBA" id="ARBA00040091"/>
    </source>
</evidence>
<evidence type="ECO:0000256" key="1">
    <source>
        <dbReference type="ARBA" id="ARBA00004123"/>
    </source>
</evidence>
<dbReference type="Pfam" id="PF02969">
    <property type="entry name" value="TAF"/>
    <property type="match status" value="1"/>
</dbReference>
<dbReference type="PANTHER" id="PTHR10221">
    <property type="entry name" value="TRANSCRIPTION INITIATION FACTOR TFIID SUBUNIT 6"/>
    <property type="match status" value="1"/>
</dbReference>
<dbReference type="Proteomes" id="UP000708208">
    <property type="component" value="Unassembled WGS sequence"/>
</dbReference>
<protein>
    <recommendedName>
        <fullName evidence="6">Transcription initiation factor TFIID subunit 6</fullName>
    </recommendedName>
</protein>
<proteinExistence type="inferred from homology"/>
<comment type="caution">
    <text evidence="9">The sequence shown here is derived from an EMBL/GenBank/DDBJ whole genome shotgun (WGS) entry which is preliminary data.</text>
</comment>
<comment type="subcellular location">
    <subcellularLocation>
        <location evidence="1">Nucleus</location>
    </subcellularLocation>
</comment>
<dbReference type="EMBL" id="CAJVCH010319316">
    <property type="protein sequence ID" value="CAG7786505.1"/>
    <property type="molecule type" value="Genomic_DNA"/>
</dbReference>